<name>D3RRE4_ALLVD</name>
<proteinExistence type="predicted"/>
<dbReference type="AlphaFoldDB" id="D3RRE4"/>
<dbReference type="RefSeq" id="WP_012972121.1">
    <property type="nucleotide sequence ID" value="NC_013851.1"/>
</dbReference>
<sequence length="845" mass="93124">MSGSALSSIGIDLNGITDTVASCHEKPDAKIQKNPKAAPACIILPRFPGERPLGGQAAFESLDGRGWDLGHSLPRHPVMQLLQQLESESEVVTSAEQQTFRVGELLATHLQALSHGLSGSRVVSVPDTLTELGQQRLLDGLRHLGTSAELLWRPVAILLGWASQQPDEVIRKLDGHSVMVVHAGLWRSEVSVLELEKYEHENRLFLVPVRHGKGAGLTSSAWPIERLAKDVLEMDLSHAGLPSSLAESLLWVSRRPWSLLCGDVLADEIVRDSNGYWYRLKNFEELRANIDDRFVFPLVELIKKVGEMHKIDHLLIEGALIDLRIGQETLGNRLAADSRRATGCRPEMVEIFSARACLPASGAAHYGWRRALGIVGYYDTIPDLKINALVEGRPAFVSLMEGQKRVIGGKAIDPPLEVSGFSIAKSTLAVDYYLTRADELTVRKTHTVLPEQAMRTTPVTLVVTQTPGQGFASVEIRPPKGERLGDRPVFLDWTSMQDTKLTPEAVLAQLKNEFGMAYPDPAPFRCHAAVWKAVNAVEAMENFLFGLEKGGQAASEAAEQLMSTLGKKLSLESLLNQNGGGSDKAGIFSSDGEIPSEGALRGRECRKINSSYQELVDKVRESTGLVFQSSLPNIHAGNKELHRRLLLIGGWCYASAPEPILVYVRKSLRTGKTIHGRYDYNVAGRCFSAQEDIALLFGISASYFEKQGLNKPFDRVKALSLVLSYRPDAPLVLNSNLANRLAAVAAVLMRSEAKKKNIKKIFFAAAYLLMGLLRYRRVDPYFLDQESPENSELVSDVKNTLKEAENYVSGNQAVQVRAVLKEITAFMEKRGTDALIFNRLNDLSE</sequence>
<dbReference type="OrthoDB" id="5523400at2"/>
<dbReference type="eggNOG" id="COG0443">
    <property type="taxonomic scope" value="Bacteria"/>
</dbReference>
<dbReference type="KEGG" id="alv:Alvin_2954"/>
<evidence type="ECO:0000313" key="1">
    <source>
        <dbReference type="EMBL" id="ADC63856.1"/>
    </source>
</evidence>
<protein>
    <submittedName>
        <fullName evidence="1">Uncharacterized protein</fullName>
    </submittedName>
</protein>
<evidence type="ECO:0000313" key="2">
    <source>
        <dbReference type="Proteomes" id="UP000001441"/>
    </source>
</evidence>
<keyword evidence="2" id="KW-1185">Reference proteome</keyword>
<gene>
    <name evidence="1" type="ordered locus">Alvin_2954</name>
</gene>
<dbReference type="STRING" id="572477.Alvin_2954"/>
<dbReference type="Proteomes" id="UP000001441">
    <property type="component" value="Chromosome"/>
</dbReference>
<dbReference type="HOGENOM" id="CLU_337002_0_0_6"/>
<dbReference type="EMBL" id="CP001896">
    <property type="protein sequence ID" value="ADC63856.1"/>
    <property type="molecule type" value="Genomic_DNA"/>
</dbReference>
<accession>D3RRE4</accession>
<organism evidence="1 2">
    <name type="scientific">Allochromatium vinosum (strain ATCC 17899 / DSM 180 / NBRC 103801 / NCIMB 10441 / D)</name>
    <name type="common">Chromatium vinosum</name>
    <dbReference type="NCBI Taxonomy" id="572477"/>
    <lineage>
        <taxon>Bacteria</taxon>
        <taxon>Pseudomonadati</taxon>
        <taxon>Pseudomonadota</taxon>
        <taxon>Gammaproteobacteria</taxon>
        <taxon>Chromatiales</taxon>
        <taxon>Chromatiaceae</taxon>
        <taxon>Allochromatium</taxon>
    </lineage>
</organism>
<reference evidence="1 2" key="1">
    <citation type="journal article" date="2011" name="Stand. Genomic Sci.">
        <title>Complete genome sequence of Allochromatium vinosum DSM 180(T).</title>
        <authorList>
            <person name="Weissgerber T."/>
            <person name="Zigann R."/>
            <person name="Bruce D."/>
            <person name="Chang Y.J."/>
            <person name="Detter J.C."/>
            <person name="Han C."/>
            <person name="Hauser L."/>
            <person name="Jeffries C.D."/>
            <person name="Land M."/>
            <person name="Munk A.C."/>
            <person name="Tapia R."/>
            <person name="Dahl C."/>
        </authorList>
    </citation>
    <scope>NUCLEOTIDE SEQUENCE [LARGE SCALE GENOMIC DNA]</scope>
    <source>
        <strain evidence="2">ATCC 17899 / DSM 180 / NBRC 103801 / NCIMB 10441 / D</strain>
    </source>
</reference>